<keyword evidence="1" id="KW-1133">Transmembrane helix</keyword>
<feature type="transmembrane region" description="Helical" evidence="1">
    <location>
        <begin position="76"/>
        <end position="96"/>
    </location>
</feature>
<keyword evidence="1" id="KW-0812">Transmembrane</keyword>
<keyword evidence="2" id="KW-0732">Signal</keyword>
<accession>A0A9P1FM74</accession>
<gene>
    <name evidence="3" type="ORF">C1SCF055_LOCUS8852</name>
</gene>
<evidence type="ECO:0000313" key="4">
    <source>
        <dbReference type="EMBL" id="CAL4768333.1"/>
    </source>
</evidence>
<name>A0A9P1FM74_9DINO</name>
<keyword evidence="5" id="KW-1185">Reference proteome</keyword>
<dbReference type="EMBL" id="CAMXCT030000604">
    <property type="protein sequence ID" value="CAL4768333.1"/>
    <property type="molecule type" value="Genomic_DNA"/>
</dbReference>
<feature type="signal peptide" evidence="2">
    <location>
        <begin position="1"/>
        <end position="30"/>
    </location>
</feature>
<evidence type="ECO:0000256" key="2">
    <source>
        <dbReference type="SAM" id="SignalP"/>
    </source>
</evidence>
<dbReference type="OrthoDB" id="440561at2759"/>
<reference evidence="3" key="1">
    <citation type="submission" date="2022-10" db="EMBL/GenBank/DDBJ databases">
        <authorList>
            <person name="Chen Y."/>
            <person name="Dougan E. K."/>
            <person name="Chan C."/>
            <person name="Rhodes N."/>
            <person name="Thang M."/>
        </authorList>
    </citation>
    <scope>NUCLEOTIDE SEQUENCE</scope>
</reference>
<evidence type="ECO:0000313" key="5">
    <source>
        <dbReference type="Proteomes" id="UP001152797"/>
    </source>
</evidence>
<feature type="transmembrane region" description="Helical" evidence="1">
    <location>
        <begin position="103"/>
        <end position="123"/>
    </location>
</feature>
<dbReference type="EMBL" id="CAMXCT020000604">
    <property type="protein sequence ID" value="CAL1134396.1"/>
    <property type="molecule type" value="Genomic_DNA"/>
</dbReference>
<evidence type="ECO:0000313" key="3">
    <source>
        <dbReference type="EMBL" id="CAI3981021.1"/>
    </source>
</evidence>
<protein>
    <submittedName>
        <fullName evidence="4">Polypeptide N-acetylgalactosaminyltransferase 3</fullName>
    </submittedName>
</protein>
<evidence type="ECO:0000256" key="1">
    <source>
        <dbReference type="SAM" id="Phobius"/>
    </source>
</evidence>
<dbReference type="Proteomes" id="UP001152797">
    <property type="component" value="Unassembled WGS sequence"/>
</dbReference>
<keyword evidence="1" id="KW-0472">Membrane</keyword>
<proteinExistence type="predicted"/>
<sequence>MARQARPSPCALPVLLLVALPLTFLHGTGPQLPQRRLAERQVGQARAFQADRRRVALRYWQSKGPKPEKETVEGTVIPGLILTVLILYMSVIPLTVGVTPEFLLSLLVIAILGIIGNVLALAANMNLPTWIDFQIQKRNQEAKKDKIWPWQ</sequence>
<dbReference type="AlphaFoldDB" id="A0A9P1FM74"/>
<comment type="caution">
    <text evidence="3">The sequence shown here is derived from an EMBL/GenBank/DDBJ whole genome shotgun (WGS) entry which is preliminary data.</text>
</comment>
<reference evidence="4 5" key="2">
    <citation type="submission" date="2024-05" db="EMBL/GenBank/DDBJ databases">
        <authorList>
            <person name="Chen Y."/>
            <person name="Shah S."/>
            <person name="Dougan E. K."/>
            <person name="Thang M."/>
            <person name="Chan C."/>
        </authorList>
    </citation>
    <scope>NUCLEOTIDE SEQUENCE [LARGE SCALE GENOMIC DNA]</scope>
</reference>
<dbReference type="EMBL" id="CAMXCT010000604">
    <property type="protein sequence ID" value="CAI3981021.1"/>
    <property type="molecule type" value="Genomic_DNA"/>
</dbReference>
<feature type="chain" id="PRO_5043272282" evidence="2">
    <location>
        <begin position="31"/>
        <end position="151"/>
    </location>
</feature>
<organism evidence="3">
    <name type="scientific">Cladocopium goreaui</name>
    <dbReference type="NCBI Taxonomy" id="2562237"/>
    <lineage>
        <taxon>Eukaryota</taxon>
        <taxon>Sar</taxon>
        <taxon>Alveolata</taxon>
        <taxon>Dinophyceae</taxon>
        <taxon>Suessiales</taxon>
        <taxon>Symbiodiniaceae</taxon>
        <taxon>Cladocopium</taxon>
    </lineage>
</organism>